<feature type="domain" description="SsuA/THI5-like" evidence="2">
    <location>
        <begin position="58"/>
        <end position="248"/>
    </location>
</feature>
<evidence type="ECO:0000313" key="3">
    <source>
        <dbReference type="EMBL" id="MFC6886538.1"/>
    </source>
</evidence>
<dbReference type="Gene3D" id="3.40.190.10">
    <property type="entry name" value="Periplasmic binding protein-like II"/>
    <property type="match status" value="2"/>
</dbReference>
<evidence type="ECO:0000259" key="2">
    <source>
        <dbReference type="Pfam" id="PF09084"/>
    </source>
</evidence>
<keyword evidence="1" id="KW-0732">Signal</keyword>
<protein>
    <submittedName>
        <fullName evidence="3">ABC transporter substrate-binding protein</fullName>
    </submittedName>
</protein>
<accession>A0ABW2D100</accession>
<dbReference type="EMBL" id="JBHSXS010000055">
    <property type="protein sequence ID" value="MFC6886538.1"/>
    <property type="molecule type" value="Genomic_DNA"/>
</dbReference>
<organism evidence="3 4">
    <name type="scientific">Actinomadura yumaensis</name>
    <dbReference type="NCBI Taxonomy" id="111807"/>
    <lineage>
        <taxon>Bacteria</taxon>
        <taxon>Bacillati</taxon>
        <taxon>Actinomycetota</taxon>
        <taxon>Actinomycetes</taxon>
        <taxon>Streptosporangiales</taxon>
        <taxon>Thermomonosporaceae</taxon>
        <taxon>Actinomadura</taxon>
    </lineage>
</organism>
<evidence type="ECO:0000256" key="1">
    <source>
        <dbReference type="SAM" id="SignalP"/>
    </source>
</evidence>
<dbReference type="SUPFAM" id="SSF53850">
    <property type="entry name" value="Periplasmic binding protein-like II"/>
    <property type="match status" value="1"/>
</dbReference>
<proteinExistence type="predicted"/>
<reference evidence="4" key="1">
    <citation type="journal article" date="2019" name="Int. J. Syst. Evol. Microbiol.">
        <title>The Global Catalogue of Microorganisms (GCM) 10K type strain sequencing project: providing services to taxonomists for standard genome sequencing and annotation.</title>
        <authorList>
            <consortium name="The Broad Institute Genomics Platform"/>
            <consortium name="The Broad Institute Genome Sequencing Center for Infectious Disease"/>
            <person name="Wu L."/>
            <person name="Ma J."/>
        </authorList>
    </citation>
    <scope>NUCLEOTIDE SEQUENCE [LARGE SCALE GENOMIC DNA]</scope>
    <source>
        <strain evidence="4">JCM 3369</strain>
    </source>
</reference>
<comment type="caution">
    <text evidence="3">The sequence shown here is derived from an EMBL/GenBank/DDBJ whole genome shotgun (WGS) entry which is preliminary data.</text>
</comment>
<gene>
    <name evidence="3" type="ORF">ACFQKB_42730</name>
</gene>
<dbReference type="Pfam" id="PF09084">
    <property type="entry name" value="NMT1"/>
    <property type="match status" value="1"/>
</dbReference>
<dbReference type="RefSeq" id="WP_160820305.1">
    <property type="nucleotide sequence ID" value="NZ_JBHSXE010000001.1"/>
</dbReference>
<evidence type="ECO:0000313" key="4">
    <source>
        <dbReference type="Proteomes" id="UP001596380"/>
    </source>
</evidence>
<sequence>MKGTTMKRTGIAAVLLLAATGCAGQAAGAGAKSPTILTNWFAQAEQGGYWQAGARQYAKGITLNVKQGGPGIQTIPQVTAGKATFGVGNADELLVARKNGLPIVAVAAGLDTNLQCMLFHRSSGIKTFKDLNGHMVARVPSPYWDYLKKHYGLSSVKEINNTGSLADFKRQPGFVQQCFESSEPYTAGKEGIKDFGTLSVAKDGGYNPYGNLLFTTEQVVKQNPDMVRKVVAAVVRGWKDFAADPSTAKAFILKTNPDVDPGAYDFGARTIAKGGYLGPNPGSMTDARWKTLAAQLTAIGELKPGFDYKKAFTTKYLP</sequence>
<dbReference type="PANTHER" id="PTHR31528:SF3">
    <property type="entry name" value="THIAMINE BIOSYNTHESIS PROTEIN HI_0357-RELATED"/>
    <property type="match status" value="1"/>
</dbReference>
<feature type="signal peptide" evidence="1">
    <location>
        <begin position="1"/>
        <end position="26"/>
    </location>
</feature>
<dbReference type="Proteomes" id="UP001596380">
    <property type="component" value="Unassembled WGS sequence"/>
</dbReference>
<feature type="chain" id="PRO_5047186519" evidence="1">
    <location>
        <begin position="27"/>
        <end position="318"/>
    </location>
</feature>
<dbReference type="PANTHER" id="PTHR31528">
    <property type="entry name" value="4-AMINO-5-HYDROXYMETHYL-2-METHYLPYRIMIDINE PHOSPHATE SYNTHASE THI11-RELATED"/>
    <property type="match status" value="1"/>
</dbReference>
<name>A0ABW2D100_9ACTN</name>
<dbReference type="PROSITE" id="PS51257">
    <property type="entry name" value="PROKAR_LIPOPROTEIN"/>
    <property type="match status" value="1"/>
</dbReference>
<dbReference type="InterPro" id="IPR027939">
    <property type="entry name" value="NMT1/THI5"/>
</dbReference>
<dbReference type="InterPro" id="IPR015168">
    <property type="entry name" value="SsuA/THI5"/>
</dbReference>
<keyword evidence="4" id="KW-1185">Reference proteome</keyword>